<dbReference type="SUPFAM" id="SSF55729">
    <property type="entry name" value="Acyl-CoA N-acyltransferases (Nat)"/>
    <property type="match status" value="1"/>
</dbReference>
<dbReference type="Proteomes" id="UP001560573">
    <property type="component" value="Unassembled WGS sequence"/>
</dbReference>
<dbReference type="PANTHER" id="PTHR43328">
    <property type="entry name" value="ACETYLTRANSFERASE-RELATED"/>
    <property type="match status" value="1"/>
</dbReference>
<sequence length="168" mass="19657">MSQVILRQWKREDAQQLALIANNRNIWNNVRDRLPSPYTVMDALQWINHCLSEKPHLNFAIECEHKVVGSIGCVLKDDVYRKNVEIGYFIGEPYWGNGIATAAVKEMLVYIQKQFNVIRIYAEVFEHNKASMEVLRKNGFYLESIRRKAAIKNNEIIDDYIWVKLLVS</sequence>
<evidence type="ECO:0000259" key="1">
    <source>
        <dbReference type="PROSITE" id="PS51186"/>
    </source>
</evidence>
<name>A0ABV3ZGT3_9BACT</name>
<dbReference type="PANTHER" id="PTHR43328:SF1">
    <property type="entry name" value="N-ACETYLTRANSFERASE DOMAIN-CONTAINING PROTEIN"/>
    <property type="match status" value="1"/>
</dbReference>
<comment type="caution">
    <text evidence="2">The sequence shown here is derived from an EMBL/GenBank/DDBJ whole genome shotgun (WGS) entry which is preliminary data.</text>
</comment>
<reference evidence="2 3" key="1">
    <citation type="submission" date="2023-07" db="EMBL/GenBank/DDBJ databases">
        <authorList>
            <person name="Lian W.-H."/>
        </authorList>
    </citation>
    <scope>NUCLEOTIDE SEQUENCE [LARGE SCALE GENOMIC DNA]</scope>
    <source>
        <strain evidence="2 3">SYSU DXS3180</strain>
    </source>
</reference>
<evidence type="ECO:0000313" key="2">
    <source>
        <dbReference type="EMBL" id="MEX6689062.1"/>
    </source>
</evidence>
<dbReference type="Gene3D" id="3.40.630.30">
    <property type="match status" value="1"/>
</dbReference>
<dbReference type="RefSeq" id="WP_369330470.1">
    <property type="nucleotide sequence ID" value="NZ_JAULBC010000005.1"/>
</dbReference>
<evidence type="ECO:0000313" key="3">
    <source>
        <dbReference type="Proteomes" id="UP001560573"/>
    </source>
</evidence>
<dbReference type="PROSITE" id="PS51186">
    <property type="entry name" value="GNAT"/>
    <property type="match status" value="1"/>
</dbReference>
<organism evidence="2 3">
    <name type="scientific">Danxiaibacter flavus</name>
    <dbReference type="NCBI Taxonomy" id="3049108"/>
    <lineage>
        <taxon>Bacteria</taxon>
        <taxon>Pseudomonadati</taxon>
        <taxon>Bacteroidota</taxon>
        <taxon>Chitinophagia</taxon>
        <taxon>Chitinophagales</taxon>
        <taxon>Chitinophagaceae</taxon>
        <taxon>Danxiaibacter</taxon>
    </lineage>
</organism>
<dbReference type="EMBL" id="JAULBC010000005">
    <property type="protein sequence ID" value="MEX6689062.1"/>
    <property type="molecule type" value="Genomic_DNA"/>
</dbReference>
<protein>
    <submittedName>
        <fullName evidence="2">GNAT family N-acetyltransferase</fullName>
    </submittedName>
</protein>
<proteinExistence type="predicted"/>
<dbReference type="InterPro" id="IPR000182">
    <property type="entry name" value="GNAT_dom"/>
</dbReference>
<feature type="domain" description="N-acetyltransferase" evidence="1">
    <location>
        <begin position="4"/>
        <end position="167"/>
    </location>
</feature>
<keyword evidence="3" id="KW-1185">Reference proteome</keyword>
<dbReference type="Pfam" id="PF13302">
    <property type="entry name" value="Acetyltransf_3"/>
    <property type="match status" value="1"/>
</dbReference>
<dbReference type="InterPro" id="IPR016181">
    <property type="entry name" value="Acyl_CoA_acyltransferase"/>
</dbReference>
<accession>A0ABV3ZGT3</accession>
<gene>
    <name evidence="2" type="ORF">QTN47_16255</name>
</gene>